<feature type="transmembrane region" description="Helical" evidence="1">
    <location>
        <begin position="54"/>
        <end position="72"/>
    </location>
</feature>
<gene>
    <name evidence="2" type="ORF">ACFPIE_15540</name>
</gene>
<evidence type="ECO:0008006" key="4">
    <source>
        <dbReference type="Google" id="ProtNLM"/>
    </source>
</evidence>
<accession>A0ABW0FV55</accession>
<reference evidence="3" key="1">
    <citation type="journal article" date="2019" name="Int. J. Syst. Evol. Microbiol.">
        <title>The Global Catalogue of Microorganisms (GCM) 10K type strain sequencing project: providing services to taxonomists for standard genome sequencing and annotation.</title>
        <authorList>
            <consortium name="The Broad Institute Genomics Platform"/>
            <consortium name="The Broad Institute Genome Sequencing Center for Infectious Disease"/>
            <person name="Wu L."/>
            <person name="Ma J."/>
        </authorList>
    </citation>
    <scope>NUCLEOTIDE SEQUENCE [LARGE SCALE GENOMIC DNA]</scope>
    <source>
        <strain evidence="3">JCM 12125</strain>
    </source>
</reference>
<keyword evidence="3" id="KW-1185">Reference proteome</keyword>
<dbReference type="Proteomes" id="UP001596152">
    <property type="component" value="Unassembled WGS sequence"/>
</dbReference>
<evidence type="ECO:0000313" key="3">
    <source>
        <dbReference type="Proteomes" id="UP001596152"/>
    </source>
</evidence>
<protein>
    <recommendedName>
        <fullName evidence="4">MFS transporter permease</fullName>
    </recommendedName>
</protein>
<dbReference type="EMBL" id="JBHSLF010000046">
    <property type="protein sequence ID" value="MFC5345329.1"/>
    <property type="molecule type" value="Genomic_DNA"/>
</dbReference>
<feature type="transmembrane region" description="Helical" evidence="1">
    <location>
        <begin position="6"/>
        <end position="22"/>
    </location>
</feature>
<keyword evidence="1" id="KW-0472">Membrane</keyword>
<dbReference type="RefSeq" id="WP_374036504.1">
    <property type="nucleotide sequence ID" value="NZ_CP169082.1"/>
</dbReference>
<comment type="caution">
    <text evidence="2">The sequence shown here is derived from an EMBL/GenBank/DDBJ whole genome shotgun (WGS) entry which is preliminary data.</text>
</comment>
<name>A0ABW0FV55_9CAUL</name>
<keyword evidence="1" id="KW-0812">Transmembrane</keyword>
<feature type="transmembrane region" description="Helical" evidence="1">
    <location>
        <begin position="77"/>
        <end position="98"/>
    </location>
</feature>
<organism evidence="2 3">
    <name type="scientific">Brevundimonas staleyi</name>
    <dbReference type="NCBI Taxonomy" id="74326"/>
    <lineage>
        <taxon>Bacteria</taxon>
        <taxon>Pseudomonadati</taxon>
        <taxon>Pseudomonadota</taxon>
        <taxon>Alphaproteobacteria</taxon>
        <taxon>Caulobacterales</taxon>
        <taxon>Caulobacteraceae</taxon>
        <taxon>Brevundimonas</taxon>
    </lineage>
</organism>
<feature type="transmembrane region" description="Helical" evidence="1">
    <location>
        <begin position="104"/>
        <end position="127"/>
    </location>
</feature>
<evidence type="ECO:0000256" key="1">
    <source>
        <dbReference type="SAM" id="Phobius"/>
    </source>
</evidence>
<evidence type="ECO:0000313" key="2">
    <source>
        <dbReference type="EMBL" id="MFC5345329.1"/>
    </source>
</evidence>
<proteinExistence type="predicted"/>
<sequence>MTPLQWGLTLVSVVILGLMLWRGREIDRWAALALLGAQFATPLIAPLTHAGVRVGVAGVAIALAGALIALALRGRRWWLLAAAGVQLISVASWAYQILDPHAQVWAAVTFRIIVWMQLMVLVLFGLLEARLAPYARPPGR</sequence>
<keyword evidence="1" id="KW-1133">Transmembrane helix</keyword>
<feature type="transmembrane region" description="Helical" evidence="1">
    <location>
        <begin position="29"/>
        <end position="48"/>
    </location>
</feature>